<dbReference type="Proteomes" id="UP000483379">
    <property type="component" value="Unassembled WGS sequence"/>
</dbReference>
<name>A0A6M0K4R0_9GAMM</name>
<accession>A0A6M0K4R0</accession>
<evidence type="ECO:0000313" key="2">
    <source>
        <dbReference type="Proteomes" id="UP000483379"/>
    </source>
</evidence>
<reference evidence="1 2" key="1">
    <citation type="submission" date="2020-02" db="EMBL/GenBank/DDBJ databases">
        <title>Genome sequences of Thiorhodococcus mannitoliphagus and Thiorhodococcus minor, purple sulfur photosynthetic bacteria in the gammaproteobacterial family, Chromatiaceae.</title>
        <authorList>
            <person name="Aviles F.A."/>
            <person name="Meyer T.E."/>
            <person name="Kyndt J.A."/>
        </authorList>
    </citation>
    <scope>NUCLEOTIDE SEQUENCE [LARGE SCALE GENOMIC DNA]</scope>
    <source>
        <strain evidence="1 2">DSM 11518</strain>
    </source>
</reference>
<dbReference type="Pfam" id="PF09867">
    <property type="entry name" value="TagF_N"/>
    <property type="match status" value="1"/>
</dbReference>
<dbReference type="Gene3D" id="3.40.1730.10">
    <property type="entry name" value="pa0076 domain"/>
    <property type="match status" value="1"/>
</dbReference>
<gene>
    <name evidence="1" type="primary">tagF</name>
    <name evidence="1" type="ORF">G3446_15915</name>
</gene>
<dbReference type="NCBIfam" id="TIGR03373">
    <property type="entry name" value="VI_minor_4"/>
    <property type="match status" value="1"/>
</dbReference>
<dbReference type="AlphaFoldDB" id="A0A6M0K4R0"/>
<organism evidence="1 2">
    <name type="scientific">Thiorhodococcus minor</name>
    <dbReference type="NCBI Taxonomy" id="57489"/>
    <lineage>
        <taxon>Bacteria</taxon>
        <taxon>Pseudomonadati</taxon>
        <taxon>Pseudomonadota</taxon>
        <taxon>Gammaproteobacteria</taxon>
        <taxon>Chromatiales</taxon>
        <taxon>Chromatiaceae</taxon>
        <taxon>Thiorhodococcus</taxon>
    </lineage>
</organism>
<dbReference type="PIRSF" id="PIRSF029287">
    <property type="entry name" value="UCP029287"/>
    <property type="match status" value="1"/>
</dbReference>
<keyword evidence="2" id="KW-1185">Reference proteome</keyword>
<dbReference type="EMBL" id="JAAIJQ010000048">
    <property type="protein sequence ID" value="NEV63355.1"/>
    <property type="molecule type" value="Genomic_DNA"/>
</dbReference>
<comment type="caution">
    <text evidence="1">The sequence shown here is derived from an EMBL/GenBank/DDBJ whole genome shotgun (WGS) entry which is preliminary data.</text>
</comment>
<proteinExistence type="predicted"/>
<dbReference type="InterPro" id="IPR017748">
    <property type="entry name" value="TagF"/>
</dbReference>
<dbReference type="InterPro" id="IPR038225">
    <property type="entry name" value="TagF_sf"/>
</dbReference>
<dbReference type="RefSeq" id="WP_164453820.1">
    <property type="nucleotide sequence ID" value="NZ_JAAIJQ010000048.1"/>
</dbReference>
<sequence>MSGKDQATPGFYGKLPGLGDFVSRRLPVDFIQPWDLWLRESIASSQAQLGEDWLNAYLTSPLWRFVLSPGVAGRSGWAGVLMPSVDRVGRYFPFTLASPLAPGADSVGLLCDSPWLEQAARLALSGLQDDWSIEAFDADVMALGAPPSEGQSAASASVEGIRRNAWRLAADAPSDVRQAMPRLLNRALDQMFCAYSLWWSSGSDRVAPSMLSCQGLPPAEGFSALIGGGWAASGWWEL</sequence>
<protein>
    <submittedName>
        <fullName evidence="1">Type VI secretion system-associated protein TagF</fullName>
    </submittedName>
</protein>
<evidence type="ECO:0000313" key="1">
    <source>
        <dbReference type="EMBL" id="NEV63355.1"/>
    </source>
</evidence>